<dbReference type="Gene3D" id="2.60.40.1240">
    <property type="match status" value="1"/>
</dbReference>
<evidence type="ECO:0008006" key="4">
    <source>
        <dbReference type="Google" id="ProtNLM"/>
    </source>
</evidence>
<keyword evidence="3" id="KW-1185">Reference proteome</keyword>
<sequence length="197" mass="21185">MRRLLGILIGLLMLLAIGTAHRLVPDDERRMGSITTSGRLGERMDTGGFTITVEQVEVARRLTVPGLTSTRSLVTEDGVWVVVTATLVEGWEASSYTRTRLVARDGTSYLASARVPSDVQLTSGLLAEPGIPRRGMVVFEIPPDRLAGAVLRVVRGDVGGGRLAPEAVIELGIDESAARRLLDRASTPLELRPVDYG</sequence>
<evidence type="ECO:0000313" key="2">
    <source>
        <dbReference type="EMBL" id="REF35937.1"/>
    </source>
</evidence>
<protein>
    <recommendedName>
        <fullName evidence="4">DUF4352 domain-containing protein</fullName>
    </recommendedName>
</protein>
<name>A0A3D9V337_THECX</name>
<comment type="caution">
    <text evidence="2">The sequence shown here is derived from an EMBL/GenBank/DDBJ whole genome shotgun (WGS) entry which is preliminary data.</text>
</comment>
<gene>
    <name evidence="2" type="ORF">DFJ64_1330</name>
</gene>
<dbReference type="Proteomes" id="UP000256485">
    <property type="component" value="Unassembled WGS sequence"/>
</dbReference>
<proteinExistence type="predicted"/>
<organism evidence="2 3">
    <name type="scientific">Thermasporomyces composti</name>
    <dbReference type="NCBI Taxonomy" id="696763"/>
    <lineage>
        <taxon>Bacteria</taxon>
        <taxon>Bacillati</taxon>
        <taxon>Actinomycetota</taxon>
        <taxon>Actinomycetes</taxon>
        <taxon>Propionibacteriales</taxon>
        <taxon>Nocardioidaceae</taxon>
        <taxon>Thermasporomyces</taxon>
    </lineage>
</organism>
<dbReference type="OrthoDB" id="3817664at2"/>
<keyword evidence="1" id="KW-0732">Signal</keyword>
<dbReference type="AlphaFoldDB" id="A0A3D9V337"/>
<dbReference type="InterPro" id="IPR029050">
    <property type="entry name" value="Immunoprotect_excell_Ig-like"/>
</dbReference>
<evidence type="ECO:0000313" key="3">
    <source>
        <dbReference type="Proteomes" id="UP000256485"/>
    </source>
</evidence>
<evidence type="ECO:0000256" key="1">
    <source>
        <dbReference type="ARBA" id="ARBA00022729"/>
    </source>
</evidence>
<dbReference type="EMBL" id="QTUC01000001">
    <property type="protein sequence ID" value="REF35937.1"/>
    <property type="molecule type" value="Genomic_DNA"/>
</dbReference>
<accession>A0A3D9V337</accession>
<reference evidence="2 3" key="1">
    <citation type="submission" date="2018-08" db="EMBL/GenBank/DDBJ databases">
        <title>Sequencing the genomes of 1000 actinobacteria strains.</title>
        <authorList>
            <person name="Klenk H.-P."/>
        </authorList>
    </citation>
    <scope>NUCLEOTIDE SEQUENCE [LARGE SCALE GENOMIC DNA]</scope>
    <source>
        <strain evidence="2 3">DSM 22891</strain>
    </source>
</reference>
<dbReference type="RefSeq" id="WP_115849640.1">
    <property type="nucleotide sequence ID" value="NZ_QTUC01000001.1"/>
</dbReference>